<evidence type="ECO:0000256" key="2">
    <source>
        <dbReference type="ARBA" id="ARBA00012028"/>
    </source>
</evidence>
<dbReference type="CDD" id="cd07067">
    <property type="entry name" value="HP_PGM_like"/>
    <property type="match status" value="1"/>
</dbReference>
<feature type="active site" description="Tele-phosphohistidine intermediate" evidence="5">
    <location>
        <position position="11"/>
    </location>
</feature>
<keyword evidence="9" id="KW-1185">Reference proteome</keyword>
<evidence type="ECO:0000256" key="1">
    <source>
        <dbReference type="ARBA" id="ARBA00006717"/>
    </source>
</evidence>
<dbReference type="InterPro" id="IPR013078">
    <property type="entry name" value="His_Pase_superF_clade-1"/>
</dbReference>
<dbReference type="VEuPathDB" id="CryptoDB:GNI_024610"/>
<proteinExistence type="inferred from homology"/>
<organism evidence="8 9">
    <name type="scientific">Gregarina niphandrodes</name>
    <name type="common">Septate eugregarine</name>
    <dbReference type="NCBI Taxonomy" id="110365"/>
    <lineage>
        <taxon>Eukaryota</taxon>
        <taxon>Sar</taxon>
        <taxon>Alveolata</taxon>
        <taxon>Apicomplexa</taxon>
        <taxon>Conoidasida</taxon>
        <taxon>Gregarinasina</taxon>
        <taxon>Eugregarinorida</taxon>
        <taxon>Gregarinidae</taxon>
        <taxon>Gregarina</taxon>
    </lineage>
</organism>
<feature type="binding site" evidence="6">
    <location>
        <begin position="86"/>
        <end position="89"/>
    </location>
    <ligand>
        <name>substrate</name>
    </ligand>
</feature>
<protein>
    <recommendedName>
        <fullName evidence="2">phosphoglycerate mutase (2,3-diphosphoglycerate-dependent)</fullName>
        <ecNumber evidence="2">5.4.2.11</ecNumber>
    </recommendedName>
</protein>
<dbReference type="SMART" id="SM00855">
    <property type="entry name" value="PGAM"/>
    <property type="match status" value="1"/>
</dbReference>
<evidence type="ECO:0000256" key="7">
    <source>
        <dbReference type="PIRSR" id="PIRSR613078-3"/>
    </source>
</evidence>
<dbReference type="HAMAP" id="MF_01039">
    <property type="entry name" value="PGAM_GpmA"/>
    <property type="match status" value="1"/>
</dbReference>
<dbReference type="NCBIfam" id="TIGR01258">
    <property type="entry name" value="pgm_1"/>
    <property type="match status" value="1"/>
</dbReference>
<feature type="binding site" evidence="6">
    <location>
        <begin position="23"/>
        <end position="24"/>
    </location>
    <ligand>
        <name>substrate</name>
    </ligand>
</feature>
<dbReference type="InterPro" id="IPR005952">
    <property type="entry name" value="Phosphogly_mut1"/>
</dbReference>
<keyword evidence="3" id="KW-0324">Glycolysis</keyword>
<dbReference type="PANTHER" id="PTHR11931">
    <property type="entry name" value="PHOSPHOGLYCERATE MUTASE"/>
    <property type="match status" value="1"/>
</dbReference>
<comment type="caution">
    <text evidence="8">The sequence shown here is derived from an EMBL/GenBank/DDBJ whole genome shotgun (WGS) entry which is preliminary data.</text>
</comment>
<dbReference type="Gene3D" id="3.40.50.1240">
    <property type="entry name" value="Phosphoglycerate mutase-like"/>
    <property type="match status" value="1"/>
</dbReference>
<feature type="active site" description="Proton donor/acceptor" evidence="5">
    <location>
        <position position="86"/>
    </location>
</feature>
<dbReference type="AlphaFoldDB" id="A0A023BBQ4"/>
<evidence type="ECO:0000313" key="9">
    <source>
        <dbReference type="Proteomes" id="UP000019763"/>
    </source>
</evidence>
<gene>
    <name evidence="8" type="ORF">GNI_024610</name>
</gene>
<dbReference type="GO" id="GO:0006096">
    <property type="term" value="P:glycolytic process"/>
    <property type="evidence" value="ECO:0007669"/>
    <property type="project" value="UniProtKB-KW"/>
</dbReference>
<feature type="binding site" evidence="6">
    <location>
        <position position="60"/>
    </location>
    <ligand>
        <name>substrate</name>
    </ligand>
</feature>
<evidence type="ECO:0000313" key="8">
    <source>
        <dbReference type="EMBL" id="EZG79710.1"/>
    </source>
</evidence>
<dbReference type="PIRSF" id="PIRSF000709">
    <property type="entry name" value="6PFK_2-Ptase"/>
    <property type="match status" value="1"/>
</dbReference>
<dbReference type="Pfam" id="PF00300">
    <property type="entry name" value="His_Phos_1"/>
    <property type="match status" value="2"/>
</dbReference>
<keyword evidence="4" id="KW-0413">Isomerase</keyword>
<comment type="similarity">
    <text evidence="1">Belongs to the phosphoglycerate mutase family. BPG-dependent PGAM subfamily.</text>
</comment>
<dbReference type="GeneID" id="22911120"/>
<dbReference type="eggNOG" id="KOG0235">
    <property type="taxonomic scope" value="Eukaryota"/>
</dbReference>
<dbReference type="EC" id="5.4.2.11" evidence="2"/>
<dbReference type="RefSeq" id="XP_011134392.1">
    <property type="nucleotide sequence ID" value="XM_011136090.1"/>
</dbReference>
<dbReference type="Proteomes" id="UP000019763">
    <property type="component" value="Unassembled WGS sequence"/>
</dbReference>
<accession>A0A023BBQ4</accession>
<dbReference type="GO" id="GO:0004619">
    <property type="term" value="F:phosphoglycerate mutase activity"/>
    <property type="evidence" value="ECO:0007669"/>
    <property type="project" value="UniProtKB-EC"/>
</dbReference>
<feature type="binding site" evidence="6">
    <location>
        <position position="97"/>
    </location>
    <ligand>
        <name>substrate</name>
    </ligand>
</feature>
<dbReference type="InterPro" id="IPR029033">
    <property type="entry name" value="His_PPase_superfam"/>
</dbReference>
<evidence type="ECO:0000256" key="3">
    <source>
        <dbReference type="ARBA" id="ARBA00023152"/>
    </source>
</evidence>
<feature type="binding site" evidence="6">
    <location>
        <begin position="113"/>
        <end position="114"/>
    </location>
    <ligand>
        <name>substrate</name>
    </ligand>
</feature>
<reference evidence="8" key="1">
    <citation type="submission" date="2013-12" db="EMBL/GenBank/DDBJ databases">
        <authorList>
            <person name="Omoto C.K."/>
            <person name="Sibley D."/>
            <person name="Venepally P."/>
            <person name="Hadjithomas M."/>
            <person name="Karamycheva S."/>
            <person name="Brunk B."/>
            <person name="Roos D."/>
            <person name="Caler E."/>
            <person name="Lorenzi H."/>
        </authorList>
    </citation>
    <scope>NUCLEOTIDE SEQUENCE</scope>
</reference>
<feature type="site" description="Transition state stabilizer" evidence="7">
    <location>
        <position position="196"/>
    </location>
</feature>
<dbReference type="SUPFAM" id="SSF53254">
    <property type="entry name" value="Phosphoglycerate mutase-like"/>
    <property type="match status" value="1"/>
</dbReference>
<dbReference type="OrthoDB" id="354304at2759"/>
<evidence type="ECO:0000256" key="6">
    <source>
        <dbReference type="PIRSR" id="PIRSR613078-2"/>
    </source>
</evidence>
<evidence type="ECO:0000256" key="4">
    <source>
        <dbReference type="ARBA" id="ARBA00023235"/>
    </source>
</evidence>
<dbReference type="OMA" id="IRTQQTM"/>
<name>A0A023BBQ4_GRENI</name>
<sequence length="267" mass="30546">MLNLTLILLRHAESVWTHDGKFTGWSDVNLSEVGIEEEKKASERLKEFCIARIFTSVLQRSIMSAEIVCAVTGQSPPVESDWRLNERHYGALEGMSKKEATLQYGDETVRAWRRGYHTHPPPVERTDPRHPCHDSKYVQLTPDQLTSGESPEDVFNRVLLWYNQVLLPLLQQHMPEQQTSEQQTPDSSLTVLVVAHGTPLRMLMKLLEGTPEEEIEQFELPSAVPIVYNIRYNTTQNRTIAGKSILMDPDEFRTRQQQVKAQSNPKA</sequence>
<dbReference type="EMBL" id="AFNH02000182">
    <property type="protein sequence ID" value="EZG79710.1"/>
    <property type="molecule type" value="Genomic_DNA"/>
</dbReference>
<evidence type="ECO:0000256" key="5">
    <source>
        <dbReference type="PIRSR" id="PIRSR613078-1"/>
    </source>
</evidence>